<accession>A0A926EUB4</accession>
<dbReference type="InterPro" id="IPR028978">
    <property type="entry name" value="Chorismate_lyase_/UTRA_dom_sf"/>
</dbReference>
<evidence type="ECO:0000256" key="3">
    <source>
        <dbReference type="ARBA" id="ARBA00023163"/>
    </source>
</evidence>
<dbReference type="SMART" id="SM00345">
    <property type="entry name" value="HTH_GNTR"/>
    <property type="match status" value="1"/>
</dbReference>
<keyword evidence="1" id="KW-0805">Transcription regulation</keyword>
<dbReference type="GO" id="GO:0003677">
    <property type="term" value="F:DNA binding"/>
    <property type="evidence" value="ECO:0007669"/>
    <property type="project" value="UniProtKB-KW"/>
</dbReference>
<keyword evidence="3" id="KW-0804">Transcription</keyword>
<reference evidence="5" key="1">
    <citation type="submission" date="2020-08" db="EMBL/GenBank/DDBJ databases">
        <title>Genome public.</title>
        <authorList>
            <person name="Liu C."/>
            <person name="Sun Q."/>
        </authorList>
    </citation>
    <scope>NUCLEOTIDE SEQUENCE</scope>
    <source>
        <strain evidence="5">NSJ-64</strain>
    </source>
</reference>
<dbReference type="InterPro" id="IPR011663">
    <property type="entry name" value="UTRA"/>
</dbReference>
<dbReference type="InterPro" id="IPR036390">
    <property type="entry name" value="WH_DNA-bd_sf"/>
</dbReference>
<name>A0A926EUB4_9FIRM</name>
<dbReference type="PANTHER" id="PTHR44846:SF1">
    <property type="entry name" value="MANNOSYL-D-GLYCERATE TRANSPORT_METABOLISM SYSTEM REPRESSOR MNGR-RELATED"/>
    <property type="match status" value="1"/>
</dbReference>
<dbReference type="GO" id="GO:0003700">
    <property type="term" value="F:DNA-binding transcription factor activity"/>
    <property type="evidence" value="ECO:0007669"/>
    <property type="project" value="InterPro"/>
</dbReference>
<sequence>MGKYSNLICMDLVERIEEYIEQKGLKPGDKLPSERDFCDILKVSRMTARDALKKMCDEGILYSYHGGGTFVSPKKRKRDISHIVSSSGTGYGEEGPIKVKIISVKIKRADVRVTRYLNLPAETEVYRIKTLYIIENEPYTFETFYIPVSLCNGLENCKLGKKSIYSILEEMYHLKLLKIHNTISIGKATADESEYLKVPEESLVILERKVACDESGIPKAYSVGVTNFKRVTFVADIRVD</sequence>
<dbReference type="Gene3D" id="1.10.10.10">
    <property type="entry name" value="Winged helix-like DNA-binding domain superfamily/Winged helix DNA-binding domain"/>
    <property type="match status" value="1"/>
</dbReference>
<evidence type="ECO:0000256" key="1">
    <source>
        <dbReference type="ARBA" id="ARBA00023015"/>
    </source>
</evidence>
<dbReference type="SMART" id="SM00866">
    <property type="entry name" value="UTRA"/>
    <property type="match status" value="1"/>
</dbReference>
<dbReference type="RefSeq" id="WP_262396200.1">
    <property type="nucleotide sequence ID" value="NZ_JACRTD010000013.1"/>
</dbReference>
<dbReference type="InterPro" id="IPR050679">
    <property type="entry name" value="Bact_HTH_transcr_reg"/>
</dbReference>
<evidence type="ECO:0000259" key="4">
    <source>
        <dbReference type="PROSITE" id="PS50949"/>
    </source>
</evidence>
<evidence type="ECO:0000313" key="6">
    <source>
        <dbReference type="Proteomes" id="UP000623678"/>
    </source>
</evidence>
<comment type="caution">
    <text evidence="5">The sequence shown here is derived from an EMBL/GenBank/DDBJ whole genome shotgun (WGS) entry which is preliminary data.</text>
</comment>
<feature type="domain" description="HTH gntR-type" evidence="4">
    <location>
        <begin position="6"/>
        <end position="74"/>
    </location>
</feature>
<dbReference type="SUPFAM" id="SSF46785">
    <property type="entry name" value="Winged helix' DNA-binding domain"/>
    <property type="match status" value="1"/>
</dbReference>
<dbReference type="GO" id="GO:0045892">
    <property type="term" value="P:negative regulation of DNA-templated transcription"/>
    <property type="evidence" value="ECO:0007669"/>
    <property type="project" value="TreeGrafter"/>
</dbReference>
<dbReference type="InterPro" id="IPR036388">
    <property type="entry name" value="WH-like_DNA-bd_sf"/>
</dbReference>
<organism evidence="5 6">
    <name type="scientific">Youxingia wuxianensis</name>
    <dbReference type="NCBI Taxonomy" id="2763678"/>
    <lineage>
        <taxon>Bacteria</taxon>
        <taxon>Bacillati</taxon>
        <taxon>Bacillota</taxon>
        <taxon>Clostridia</taxon>
        <taxon>Eubacteriales</taxon>
        <taxon>Oscillospiraceae</taxon>
        <taxon>Youxingia</taxon>
    </lineage>
</organism>
<dbReference type="PROSITE" id="PS50949">
    <property type="entry name" value="HTH_GNTR"/>
    <property type="match status" value="1"/>
</dbReference>
<gene>
    <name evidence="5" type="ORF">H8705_12900</name>
</gene>
<dbReference type="AlphaFoldDB" id="A0A926EUB4"/>
<dbReference type="Pfam" id="PF00392">
    <property type="entry name" value="GntR"/>
    <property type="match status" value="1"/>
</dbReference>
<dbReference type="Proteomes" id="UP000623678">
    <property type="component" value="Unassembled WGS sequence"/>
</dbReference>
<protein>
    <submittedName>
        <fullName evidence="5">GntR family transcriptional regulator</fullName>
    </submittedName>
</protein>
<evidence type="ECO:0000313" key="5">
    <source>
        <dbReference type="EMBL" id="MBC8586479.1"/>
    </source>
</evidence>
<dbReference type="InterPro" id="IPR000524">
    <property type="entry name" value="Tscrpt_reg_HTH_GntR"/>
</dbReference>
<proteinExistence type="predicted"/>
<dbReference type="CDD" id="cd07377">
    <property type="entry name" value="WHTH_GntR"/>
    <property type="match status" value="1"/>
</dbReference>
<dbReference type="PRINTS" id="PR00035">
    <property type="entry name" value="HTHGNTR"/>
</dbReference>
<keyword evidence="2" id="KW-0238">DNA-binding</keyword>
<dbReference type="EMBL" id="JACRTD010000013">
    <property type="protein sequence ID" value="MBC8586479.1"/>
    <property type="molecule type" value="Genomic_DNA"/>
</dbReference>
<dbReference type="PANTHER" id="PTHR44846">
    <property type="entry name" value="MANNOSYL-D-GLYCERATE TRANSPORT/METABOLISM SYSTEM REPRESSOR MNGR-RELATED"/>
    <property type="match status" value="1"/>
</dbReference>
<evidence type="ECO:0000256" key="2">
    <source>
        <dbReference type="ARBA" id="ARBA00023125"/>
    </source>
</evidence>
<dbReference type="Gene3D" id="3.40.1410.10">
    <property type="entry name" value="Chorismate lyase-like"/>
    <property type="match status" value="1"/>
</dbReference>
<keyword evidence="6" id="KW-1185">Reference proteome</keyword>
<dbReference type="SUPFAM" id="SSF64288">
    <property type="entry name" value="Chorismate lyase-like"/>
    <property type="match status" value="1"/>
</dbReference>
<dbReference type="Pfam" id="PF07702">
    <property type="entry name" value="UTRA"/>
    <property type="match status" value="1"/>
</dbReference>